<feature type="compositionally biased region" description="Polar residues" evidence="1">
    <location>
        <begin position="358"/>
        <end position="377"/>
    </location>
</feature>
<evidence type="ECO:0000256" key="2">
    <source>
        <dbReference type="SAM" id="SignalP"/>
    </source>
</evidence>
<feature type="region of interest" description="Disordered" evidence="1">
    <location>
        <begin position="358"/>
        <end position="400"/>
    </location>
</feature>
<dbReference type="Proteomes" id="UP001370758">
    <property type="component" value="Unassembled WGS sequence"/>
</dbReference>
<proteinExistence type="predicted"/>
<reference evidence="3 4" key="1">
    <citation type="submission" date="2023-08" db="EMBL/GenBank/DDBJ databases">
        <authorList>
            <person name="Palmer J.M."/>
        </authorList>
    </citation>
    <scope>NUCLEOTIDE SEQUENCE [LARGE SCALE GENOMIC DNA]</scope>
    <source>
        <strain evidence="3 4">TWF481</strain>
    </source>
</reference>
<keyword evidence="2" id="KW-0732">Signal</keyword>
<feature type="signal peptide" evidence="2">
    <location>
        <begin position="1"/>
        <end position="25"/>
    </location>
</feature>
<name>A0AAV9W3D5_9PEZI</name>
<evidence type="ECO:0000256" key="1">
    <source>
        <dbReference type="SAM" id="MobiDB-lite"/>
    </source>
</evidence>
<protein>
    <submittedName>
        <fullName evidence="3">Uncharacterized protein</fullName>
    </submittedName>
</protein>
<feature type="compositionally biased region" description="Low complexity" evidence="1">
    <location>
        <begin position="378"/>
        <end position="400"/>
    </location>
</feature>
<feature type="compositionally biased region" description="Polar residues" evidence="1">
    <location>
        <begin position="445"/>
        <end position="459"/>
    </location>
</feature>
<evidence type="ECO:0000313" key="4">
    <source>
        <dbReference type="Proteomes" id="UP001370758"/>
    </source>
</evidence>
<keyword evidence="4" id="KW-1185">Reference proteome</keyword>
<feature type="region of interest" description="Disordered" evidence="1">
    <location>
        <begin position="435"/>
        <end position="459"/>
    </location>
</feature>
<dbReference type="AlphaFoldDB" id="A0AAV9W3D5"/>
<gene>
    <name evidence="3" type="ORF">TWF481_010637</name>
</gene>
<organism evidence="3 4">
    <name type="scientific">Arthrobotrys musiformis</name>
    <dbReference type="NCBI Taxonomy" id="47236"/>
    <lineage>
        <taxon>Eukaryota</taxon>
        <taxon>Fungi</taxon>
        <taxon>Dikarya</taxon>
        <taxon>Ascomycota</taxon>
        <taxon>Pezizomycotina</taxon>
        <taxon>Orbiliomycetes</taxon>
        <taxon>Orbiliales</taxon>
        <taxon>Orbiliaceae</taxon>
        <taxon>Arthrobotrys</taxon>
    </lineage>
</organism>
<sequence>MFPLAIILEYISLSYLLTLFPHASAWQQSITSDGSSEIRIKVLDYGGDECHNRNGGPEGVMGIMNTRNSDQLKVMAFWDIASCDRIDPERYSLFIHWYDLPSGIQLLNLGLPGLEHRWKSFKRIVPDSATWINYKNPGKGKYIPGPDGMTPIGGFFAGLIQKIPPGSIRYRIMGTNEYITVKDAVYVPKTVSTGESLIEDKMLNVVEMAEARTTLKGQVSNWFYATGGVPGHILVTKDYIFQERVSSAYVQAALPGNIGRIRNPGVLVVKQMLGEYRYPHGDDKSKPLVDAANDERQRIERLQHEAQALKYIQYLQGDQAKNYQKYLETKGGTAGPQLQSEAIVYPPPRFFNQPMGTNASQVQPDDTLNTNLFMNNVNPSPQANLQQQQQQNPQPQTQNIGQLTTGEAFTADLVNTLKEEAARRSQAASNFFIPQSEFGQGFGPPTSQNPSPFARNPQSQSFADMRNQAQDLRRQLTAPKVLHTYNDIDSDFIDILDPNYLQQREALKSKSLNELDWEFGNVDPWAQFKIPNQVSQSFDLGLTNQNQGVGTGPEHPPSSLGDIEWGEEVFDPNFPAGNQPELQEDDQARFEEEKMREIDEYDW</sequence>
<feature type="chain" id="PRO_5043362168" evidence="2">
    <location>
        <begin position="26"/>
        <end position="603"/>
    </location>
</feature>
<evidence type="ECO:0000313" key="3">
    <source>
        <dbReference type="EMBL" id="KAK6500293.1"/>
    </source>
</evidence>
<feature type="compositionally biased region" description="Basic and acidic residues" evidence="1">
    <location>
        <begin position="586"/>
        <end position="603"/>
    </location>
</feature>
<feature type="region of interest" description="Disordered" evidence="1">
    <location>
        <begin position="542"/>
        <end position="603"/>
    </location>
</feature>
<dbReference type="EMBL" id="JAVHJL010000007">
    <property type="protein sequence ID" value="KAK6500293.1"/>
    <property type="molecule type" value="Genomic_DNA"/>
</dbReference>
<comment type="caution">
    <text evidence="3">The sequence shown here is derived from an EMBL/GenBank/DDBJ whole genome shotgun (WGS) entry which is preliminary data.</text>
</comment>
<accession>A0AAV9W3D5</accession>